<comment type="similarity">
    <text evidence="2 7">Belongs to the DedA family.</text>
</comment>
<protein>
    <submittedName>
        <fullName evidence="9">DedA family protein</fullName>
    </submittedName>
</protein>
<evidence type="ECO:0000256" key="6">
    <source>
        <dbReference type="ARBA" id="ARBA00023136"/>
    </source>
</evidence>
<accession>A0ABW1A1Y5</accession>
<feature type="transmembrane region" description="Helical" evidence="7">
    <location>
        <begin position="172"/>
        <end position="194"/>
    </location>
</feature>
<gene>
    <name evidence="9" type="ORF">ACFPZN_24705</name>
</gene>
<proteinExistence type="inferred from homology"/>
<keyword evidence="10" id="KW-1185">Reference proteome</keyword>
<evidence type="ECO:0000256" key="3">
    <source>
        <dbReference type="ARBA" id="ARBA00022475"/>
    </source>
</evidence>
<feature type="transmembrane region" description="Helical" evidence="7">
    <location>
        <begin position="7"/>
        <end position="25"/>
    </location>
</feature>
<dbReference type="RefSeq" id="WP_378284518.1">
    <property type="nucleotide sequence ID" value="NZ_JBHSON010000036.1"/>
</dbReference>
<comment type="caution">
    <text evidence="9">The sequence shown here is derived from an EMBL/GenBank/DDBJ whole genome shotgun (WGS) entry which is preliminary data.</text>
</comment>
<keyword evidence="6 7" id="KW-0472">Membrane</keyword>
<evidence type="ECO:0000256" key="5">
    <source>
        <dbReference type="ARBA" id="ARBA00022989"/>
    </source>
</evidence>
<keyword evidence="3 7" id="KW-1003">Cell membrane</keyword>
<evidence type="ECO:0000256" key="1">
    <source>
        <dbReference type="ARBA" id="ARBA00004651"/>
    </source>
</evidence>
<evidence type="ECO:0000313" key="9">
    <source>
        <dbReference type="EMBL" id="MFC5748828.1"/>
    </source>
</evidence>
<evidence type="ECO:0000256" key="7">
    <source>
        <dbReference type="RuleBase" id="RU367016"/>
    </source>
</evidence>
<feature type="transmembrane region" description="Helical" evidence="7">
    <location>
        <begin position="31"/>
        <end position="49"/>
    </location>
</feature>
<feature type="transmembrane region" description="Helical" evidence="7">
    <location>
        <begin position="111"/>
        <end position="132"/>
    </location>
</feature>
<feature type="transmembrane region" description="Helical" evidence="7">
    <location>
        <begin position="144"/>
        <end position="166"/>
    </location>
</feature>
<sequence length="209" mass="22743">MRFITDWIGGLPGPLIYLIVAALVFAEDSLFFGFVLPAETSVVVAGFLAHQGRVDVTLLAVVVVAAAIVGDSVGYEVGRRLGPSILDAALLRRHADRVQAARELIRRRGPVAVFLGRFVAFFRAVMPALAGLSHMPYRRFLPFNALGGLLWGVAFTLLGYFAGATYTRVESLVGHGVDIAVAIVVLALLTIWALRHHRRRACTRRGRPD</sequence>
<dbReference type="InterPro" id="IPR032818">
    <property type="entry name" value="DedA-like"/>
</dbReference>
<dbReference type="Proteomes" id="UP001596074">
    <property type="component" value="Unassembled WGS sequence"/>
</dbReference>
<comment type="subcellular location">
    <subcellularLocation>
        <location evidence="1 7">Cell membrane</location>
        <topology evidence="1 7">Multi-pass membrane protein</topology>
    </subcellularLocation>
</comment>
<dbReference type="PANTHER" id="PTHR30353">
    <property type="entry name" value="INNER MEMBRANE PROTEIN DEDA-RELATED"/>
    <property type="match status" value="1"/>
</dbReference>
<dbReference type="Pfam" id="PF09335">
    <property type="entry name" value="VTT_dom"/>
    <property type="match status" value="1"/>
</dbReference>
<keyword evidence="5 7" id="KW-1133">Transmembrane helix</keyword>
<feature type="transmembrane region" description="Helical" evidence="7">
    <location>
        <begin position="56"/>
        <end position="75"/>
    </location>
</feature>
<evidence type="ECO:0000313" key="10">
    <source>
        <dbReference type="Proteomes" id="UP001596074"/>
    </source>
</evidence>
<name>A0ABW1A1Y5_9ACTN</name>
<dbReference type="EMBL" id="JBHSON010000036">
    <property type="protein sequence ID" value="MFC5748828.1"/>
    <property type="molecule type" value="Genomic_DNA"/>
</dbReference>
<evidence type="ECO:0000259" key="8">
    <source>
        <dbReference type="Pfam" id="PF09335"/>
    </source>
</evidence>
<keyword evidence="4 7" id="KW-0812">Transmembrane</keyword>
<evidence type="ECO:0000256" key="4">
    <source>
        <dbReference type="ARBA" id="ARBA00022692"/>
    </source>
</evidence>
<feature type="domain" description="VTT" evidence="8">
    <location>
        <begin position="36"/>
        <end position="160"/>
    </location>
</feature>
<dbReference type="PANTHER" id="PTHR30353:SF0">
    <property type="entry name" value="TRANSMEMBRANE PROTEIN"/>
    <property type="match status" value="1"/>
</dbReference>
<organism evidence="9 10">
    <name type="scientific">Actinomadura rugatobispora</name>
    <dbReference type="NCBI Taxonomy" id="1994"/>
    <lineage>
        <taxon>Bacteria</taxon>
        <taxon>Bacillati</taxon>
        <taxon>Actinomycetota</taxon>
        <taxon>Actinomycetes</taxon>
        <taxon>Streptosporangiales</taxon>
        <taxon>Thermomonosporaceae</taxon>
        <taxon>Actinomadura</taxon>
    </lineage>
</organism>
<evidence type="ECO:0000256" key="2">
    <source>
        <dbReference type="ARBA" id="ARBA00010792"/>
    </source>
</evidence>
<reference evidence="10" key="1">
    <citation type="journal article" date="2019" name="Int. J. Syst. Evol. Microbiol.">
        <title>The Global Catalogue of Microorganisms (GCM) 10K type strain sequencing project: providing services to taxonomists for standard genome sequencing and annotation.</title>
        <authorList>
            <consortium name="The Broad Institute Genomics Platform"/>
            <consortium name="The Broad Institute Genome Sequencing Center for Infectious Disease"/>
            <person name="Wu L."/>
            <person name="Ma J."/>
        </authorList>
    </citation>
    <scope>NUCLEOTIDE SEQUENCE [LARGE SCALE GENOMIC DNA]</scope>
    <source>
        <strain evidence="10">KCTC 42087</strain>
    </source>
</reference>
<dbReference type="InterPro" id="IPR032816">
    <property type="entry name" value="VTT_dom"/>
</dbReference>